<dbReference type="AlphaFoldDB" id="A0A8J2PWV7"/>
<evidence type="ECO:0000313" key="3">
    <source>
        <dbReference type="Proteomes" id="UP000708208"/>
    </source>
</evidence>
<evidence type="ECO:0000313" key="2">
    <source>
        <dbReference type="EMBL" id="CAG7836294.1"/>
    </source>
</evidence>
<gene>
    <name evidence="2" type="ORF">AFUS01_LOCUS45551</name>
</gene>
<dbReference type="Proteomes" id="UP000708208">
    <property type="component" value="Unassembled WGS sequence"/>
</dbReference>
<keyword evidence="1" id="KW-0472">Membrane</keyword>
<evidence type="ECO:0000256" key="1">
    <source>
        <dbReference type="SAM" id="Phobius"/>
    </source>
</evidence>
<comment type="caution">
    <text evidence="2">The sequence shown here is derived from an EMBL/GenBank/DDBJ whole genome shotgun (WGS) entry which is preliminary data.</text>
</comment>
<proteinExistence type="predicted"/>
<protein>
    <submittedName>
        <fullName evidence="2">Uncharacterized protein</fullName>
    </submittedName>
</protein>
<keyword evidence="1" id="KW-1133">Transmembrane helix</keyword>
<sequence length="255" mass="29597">MSIRIKEHFQSLCHRDIAAFSNQLFQIRKAYNQHQDYPGAKGLALVYLIRSLQTILLCIAMPSRIQFWYSTLDPDRKTVWMYCVHCLFNTQVAGMQFSVLFLSISLISYPSTLEAILLQDKLDSAGDALTHRKLLFYRKAQVLSIHFQSVEGKSISYITICCPLLGVIHSFGSIRYYDTLDMRAYLHMPLSLFITVFFSWSLYSKIGHQPVLSQNTRTRYFRYSDLPNITLHSFSDHKVVNCNEYINLFKINCCS</sequence>
<accession>A0A8J2PWV7</accession>
<organism evidence="2 3">
    <name type="scientific">Allacma fusca</name>
    <dbReference type="NCBI Taxonomy" id="39272"/>
    <lineage>
        <taxon>Eukaryota</taxon>
        <taxon>Metazoa</taxon>
        <taxon>Ecdysozoa</taxon>
        <taxon>Arthropoda</taxon>
        <taxon>Hexapoda</taxon>
        <taxon>Collembola</taxon>
        <taxon>Symphypleona</taxon>
        <taxon>Sminthuridae</taxon>
        <taxon>Allacma</taxon>
    </lineage>
</organism>
<feature type="transmembrane region" description="Helical" evidence="1">
    <location>
        <begin position="184"/>
        <end position="203"/>
    </location>
</feature>
<name>A0A8J2PWV7_9HEXA</name>
<dbReference type="EMBL" id="CAJVCH010570966">
    <property type="protein sequence ID" value="CAG7836294.1"/>
    <property type="molecule type" value="Genomic_DNA"/>
</dbReference>
<feature type="transmembrane region" description="Helical" evidence="1">
    <location>
        <begin position="154"/>
        <end position="172"/>
    </location>
</feature>
<keyword evidence="3" id="KW-1185">Reference proteome</keyword>
<keyword evidence="1" id="KW-0812">Transmembrane</keyword>
<reference evidence="2" key="1">
    <citation type="submission" date="2021-06" db="EMBL/GenBank/DDBJ databases">
        <authorList>
            <person name="Hodson N. C."/>
            <person name="Mongue J. A."/>
            <person name="Jaron S. K."/>
        </authorList>
    </citation>
    <scope>NUCLEOTIDE SEQUENCE</scope>
</reference>